<sequence>MSNTLLPFGSIPFQHASSSASENTRGPYDFSVLSQRSDFEDSYHVVTSAQRRKRRLEEFSDHEISTQKKMRRPEGFESDSIADKSSGVSHISHESILVALPEDINFLTESRCVIRRQIEFFRATKEDVNAMRNGRSRLPQVGQVGIRCIHCKHLFHQDRPTRATVFPSSLDQVYTAVKNWQHFHVGACTEIPQDFRERIAASSGKRKRANGSGSAYWADAAKKLGVAEYKHGLCFEKDLGAFEDTMPFNFTSI</sequence>
<evidence type="ECO:0000256" key="1">
    <source>
        <dbReference type="SAM" id="MobiDB-lite"/>
    </source>
</evidence>
<proteinExistence type="predicted"/>
<dbReference type="EMBL" id="HBGN01031534">
    <property type="protein sequence ID" value="CAD9348288.1"/>
    <property type="molecule type" value="Transcribed_RNA"/>
</dbReference>
<reference evidence="2" key="1">
    <citation type="submission" date="2021-01" db="EMBL/GenBank/DDBJ databases">
        <authorList>
            <person name="Corre E."/>
            <person name="Pelletier E."/>
            <person name="Niang G."/>
            <person name="Scheremetjew M."/>
            <person name="Finn R."/>
            <person name="Kale V."/>
            <person name="Holt S."/>
            <person name="Cochrane G."/>
            <person name="Meng A."/>
            <person name="Brown T."/>
            <person name="Cohen L."/>
        </authorList>
    </citation>
    <scope>NUCLEOTIDE SEQUENCE</scope>
    <source>
        <strain evidence="2">Pop2</strain>
    </source>
</reference>
<feature type="region of interest" description="Disordered" evidence="1">
    <location>
        <begin position="57"/>
        <end position="84"/>
    </location>
</feature>
<gene>
    <name evidence="2" type="ORF">DBRI1063_LOCUS20338</name>
</gene>
<accession>A0A7S1ZTL1</accession>
<name>A0A7S1ZTL1_9STRA</name>
<organism evidence="2">
    <name type="scientific">Ditylum brightwellii</name>
    <dbReference type="NCBI Taxonomy" id="49249"/>
    <lineage>
        <taxon>Eukaryota</taxon>
        <taxon>Sar</taxon>
        <taxon>Stramenopiles</taxon>
        <taxon>Ochrophyta</taxon>
        <taxon>Bacillariophyta</taxon>
        <taxon>Mediophyceae</taxon>
        <taxon>Lithodesmiophycidae</taxon>
        <taxon>Lithodesmiales</taxon>
        <taxon>Lithodesmiaceae</taxon>
        <taxon>Ditylum</taxon>
    </lineage>
</organism>
<evidence type="ECO:0000313" key="2">
    <source>
        <dbReference type="EMBL" id="CAD9348288.1"/>
    </source>
</evidence>
<protein>
    <submittedName>
        <fullName evidence="2">Uncharacterized protein</fullName>
    </submittedName>
</protein>
<feature type="compositionally biased region" description="Basic and acidic residues" evidence="1">
    <location>
        <begin position="57"/>
        <end position="66"/>
    </location>
</feature>
<dbReference type="AlphaFoldDB" id="A0A7S1ZTL1"/>